<evidence type="ECO:0000313" key="4">
    <source>
        <dbReference type="Proteomes" id="UP000024329"/>
    </source>
</evidence>
<evidence type="ECO:0000256" key="1">
    <source>
        <dbReference type="SAM" id="SignalP"/>
    </source>
</evidence>
<protein>
    <recommendedName>
        <fullName evidence="2">3-keto-alpha-glucoside-1,2-lyase/3-keto-2-hydroxy-glucal hydratase domain-containing protein</fullName>
    </recommendedName>
</protein>
<dbReference type="Gene3D" id="2.60.120.560">
    <property type="entry name" value="Exo-inulinase, domain 1"/>
    <property type="match status" value="1"/>
</dbReference>
<dbReference type="Pfam" id="PF06439">
    <property type="entry name" value="3keto-disac_hyd"/>
    <property type="match status" value="1"/>
</dbReference>
<sequence>MTVRRIATLLAGHATLAAMPALAAPDKDAVEMREISPGLTLPFRALAPGLPPVPDYGKAKAPPLPVAIPEGFTPIFNGRDLAGWHVSKTSRHGTAPDFAVRQGVLMGMQGAPGQGGQLVTDRKYRNFELSFDFKPDWSADSGVFFRTTEEGAGYQVTLDYVSSDRAYTAGPGLNLGSFIGEGGVQVGDVPATSPKLDPAQAAAKPQPDYAHPPIEPVPDFWKREQWNHVRIRVAGDVPHVTVWINGTQVSDTTDTANHAVGGMVAGPIALQVHGGWQRWRPGDVLRWRNIAIRELPKDAK</sequence>
<dbReference type="GO" id="GO:0016787">
    <property type="term" value="F:hydrolase activity"/>
    <property type="evidence" value="ECO:0007669"/>
    <property type="project" value="InterPro"/>
</dbReference>
<feature type="domain" description="3-keto-alpha-glucoside-1,2-lyase/3-keto-2-hydroxy-glucal hydratase" evidence="2">
    <location>
        <begin position="71"/>
        <end position="293"/>
    </location>
</feature>
<accession>A0A031JZK6</accession>
<dbReference type="PATRIC" id="fig|158500.4.peg.1322"/>
<evidence type="ECO:0000259" key="2">
    <source>
        <dbReference type="Pfam" id="PF06439"/>
    </source>
</evidence>
<gene>
    <name evidence="3" type="ORF">BV97_01284</name>
</gene>
<evidence type="ECO:0000313" key="3">
    <source>
        <dbReference type="EMBL" id="EZP83181.1"/>
    </source>
</evidence>
<feature type="chain" id="PRO_5001557027" description="3-keto-alpha-glucoside-1,2-lyase/3-keto-2-hydroxy-glucal hydratase domain-containing protein" evidence="1">
    <location>
        <begin position="24"/>
        <end position="300"/>
    </location>
</feature>
<comment type="caution">
    <text evidence="3">The sequence shown here is derived from an EMBL/GenBank/DDBJ whole genome shotgun (WGS) entry which is preliminary data.</text>
</comment>
<dbReference type="Proteomes" id="UP000024329">
    <property type="component" value="Unassembled WGS sequence"/>
</dbReference>
<dbReference type="EMBL" id="JFYZ01000003">
    <property type="protein sequence ID" value="EZP83181.1"/>
    <property type="molecule type" value="Genomic_DNA"/>
</dbReference>
<organism evidence="3 4">
    <name type="scientific">Novosphingobium resinovorum</name>
    <dbReference type="NCBI Taxonomy" id="158500"/>
    <lineage>
        <taxon>Bacteria</taxon>
        <taxon>Pseudomonadati</taxon>
        <taxon>Pseudomonadota</taxon>
        <taxon>Alphaproteobacteria</taxon>
        <taxon>Sphingomonadales</taxon>
        <taxon>Sphingomonadaceae</taxon>
        <taxon>Novosphingobium</taxon>
    </lineage>
</organism>
<dbReference type="InterPro" id="IPR010496">
    <property type="entry name" value="AL/BT2_dom"/>
</dbReference>
<name>A0A031JZK6_9SPHN</name>
<dbReference type="AlphaFoldDB" id="A0A031JZK6"/>
<proteinExistence type="predicted"/>
<feature type="signal peptide" evidence="1">
    <location>
        <begin position="1"/>
        <end position="23"/>
    </location>
</feature>
<dbReference type="RefSeq" id="WP_051586746.1">
    <property type="nucleotide sequence ID" value="NZ_JFYZ01000003.1"/>
</dbReference>
<reference evidence="3 4" key="1">
    <citation type="submission" date="2014-03" db="EMBL/GenBank/DDBJ databases">
        <title>Whole genome sequence of Novosphingobium resinovorum KF1.</title>
        <authorList>
            <person name="Gan H.M."/>
            <person name="Gan H.Y."/>
            <person name="Chew T.H."/>
            <person name="Savka M.A."/>
        </authorList>
    </citation>
    <scope>NUCLEOTIDE SEQUENCE [LARGE SCALE GENOMIC DNA]</scope>
    <source>
        <strain evidence="3 4">KF1</strain>
    </source>
</reference>
<dbReference type="eggNOG" id="COG1793">
    <property type="taxonomic scope" value="Bacteria"/>
</dbReference>
<keyword evidence="1" id="KW-0732">Signal</keyword>
<dbReference type="STRING" id="158500.BES08_06675"/>